<evidence type="ECO:0000313" key="1">
    <source>
        <dbReference type="EMBL" id="SVA24212.1"/>
    </source>
</evidence>
<name>A0A381U7K7_9ZZZZ</name>
<sequence length="88" mass="10531">MTELTNPIDRLKTRLVFKNIDHIQEHLEAMQRDPHGLEYKPWKLEVDNIWKKIFSDINEMSEEAQKMVLDSMREIWVSYITHYGAVEG</sequence>
<dbReference type="EMBL" id="UINC01005893">
    <property type="protein sequence ID" value="SVA24212.1"/>
    <property type="molecule type" value="Genomic_DNA"/>
</dbReference>
<gene>
    <name evidence="1" type="ORF">METZ01_LOCUS77066</name>
</gene>
<protein>
    <submittedName>
        <fullName evidence="1">Uncharacterized protein</fullName>
    </submittedName>
</protein>
<proteinExistence type="predicted"/>
<dbReference type="AlphaFoldDB" id="A0A381U7K7"/>
<accession>A0A381U7K7</accession>
<reference evidence="1" key="1">
    <citation type="submission" date="2018-05" db="EMBL/GenBank/DDBJ databases">
        <authorList>
            <person name="Lanie J.A."/>
            <person name="Ng W.-L."/>
            <person name="Kazmierczak K.M."/>
            <person name="Andrzejewski T.M."/>
            <person name="Davidsen T.M."/>
            <person name="Wayne K.J."/>
            <person name="Tettelin H."/>
            <person name="Glass J.I."/>
            <person name="Rusch D."/>
            <person name="Podicherti R."/>
            <person name="Tsui H.-C.T."/>
            <person name="Winkler M.E."/>
        </authorList>
    </citation>
    <scope>NUCLEOTIDE SEQUENCE</scope>
</reference>
<organism evidence="1">
    <name type="scientific">marine metagenome</name>
    <dbReference type="NCBI Taxonomy" id="408172"/>
    <lineage>
        <taxon>unclassified sequences</taxon>
        <taxon>metagenomes</taxon>
        <taxon>ecological metagenomes</taxon>
    </lineage>
</organism>